<feature type="transmembrane region" description="Helical" evidence="1">
    <location>
        <begin position="454"/>
        <end position="471"/>
    </location>
</feature>
<reference evidence="3 4" key="1">
    <citation type="submission" date="2018-07" db="EMBL/GenBank/DDBJ databases">
        <title>Genomic Encyclopedia of Type Strains, Phase III (KMG-III): the genomes of soil and plant-associated and newly described type strains.</title>
        <authorList>
            <person name="Whitman W."/>
        </authorList>
    </citation>
    <scope>NUCLEOTIDE SEQUENCE [LARGE SCALE GENOMIC DNA]</scope>
    <source>
        <strain evidence="3 4">CECT 7946</strain>
    </source>
</reference>
<organism evidence="3 4">
    <name type="scientific">Winogradskyella eximia</name>
    <dbReference type="NCBI Taxonomy" id="262006"/>
    <lineage>
        <taxon>Bacteria</taxon>
        <taxon>Pseudomonadati</taxon>
        <taxon>Bacteroidota</taxon>
        <taxon>Flavobacteriia</taxon>
        <taxon>Flavobacteriales</taxon>
        <taxon>Flavobacteriaceae</taxon>
        <taxon>Winogradskyella</taxon>
    </lineage>
</organism>
<dbReference type="RefSeq" id="WP_115818427.1">
    <property type="nucleotide sequence ID" value="NZ_QRDV01000008.1"/>
</dbReference>
<feature type="transmembrane region" description="Helical" evidence="1">
    <location>
        <begin position="325"/>
        <end position="345"/>
    </location>
</feature>
<proteinExistence type="predicted"/>
<sequence>MFKEIFLFEINYRFKRPATWAYFGILVIFGLIVSIGGNGPASEKVFVNSPVAIATMLSTISIFGIMLSSAIMGVPVYRDIEHKTENYYFSFPVTEKGYLLGRFLGSMSVLLLVSLGLHLGLIIGFAIGPFAGYVEPDRFTDFNFWHYLQPTLTLYWTNFFFAGCIFFALVSLTKKVMLAYAGGAILFITYLITLTLTQDLENTDLVSLLDPFGLGTYSNVIRYWTPEEQNSLTVPFSGMLVWNRLIWVGIGLLALLYTLFKFDFIKFLNKNYTSKKKDDNLDMPKASAALTKIPSVSQVFSNSLNLKLLFGLAYMEFKNIIRDNFFKAILIAAVLFLFFDAWFGFPIYGTPSLPLTYYMLEVKDFTYIILIFILIVFMTGEVLHRERNVNYDQIFGSLPLPNRIVYGSKFLALVMVSFVLVNMILVSGVLNQIIKGYFNFEFDKYFTDLYLIEFPKYIIFIMLAFFVHSLVTKKFMGHVIAIAIWVLLFGLNSLADVNNNLYLYSYAPSYTISDMNGFGHFGEALLWFRTYWLACGGVLTVIGYLFWKRGTDSGRKARWQLAKERLNIRTIGTLIILLAVFIGSGAFINYNTKTINNYRSVEASTIGSADYEKQLGKYDKIAQPKVIDVKVFADLVPEERSATIKTNYVMVNKTNEVIDSLHLNWGAEGLLKKEIKTFTLDGKSPKLGKRYDDYGYEIYAFDKPMQPNDTITLELEVAASYKGFPNEGTGSDIVYNGTFLNNNFFPSFGYNSQSELTSDQDRKKYNLPIKDYQQPVQTDPWGTSNFLFNDDADYVTFEGTVSTAPNQIAIMPGQLQKEWEENGRKYYHYKMSGELDFFYNISSAEYEVHREVWTGKSGEKVNIEIFHHPTHTYNLDRFVKGVKHSMDYFSENYGPYQYRQMRILEFPRYSTFAQSFPNTVPFAESFGWVGDFSDPNDLDYVYTVTAHEVAHQWWGHQISPSATRGANQISESMAEYSSLMVMKKEYGVDAMQKFLKEELDLYLRGRANESKFEKTLLDNDNQTYVWYRKGGLILYGLQDLIGEDNLNRGFKAYTEAAKFRQNAPFTTTTEWYNYMKSVTPDSLKYYLEDSFENITLYSNKVTEATYKKLADNKYEVTFSVESSKNYFDGTGKLLKEGTKANLLEIAVFDNDIENAQGMTIKSPLMIERVWVKPGKSSYTYITNKLPIKAGIDPYNKMIDRIPDDNLISIEELTD</sequence>
<feature type="domain" description="Peptidase M1 membrane alanine aminopeptidase" evidence="2">
    <location>
        <begin position="883"/>
        <end position="1061"/>
    </location>
</feature>
<feature type="transmembrane region" description="Helical" evidence="1">
    <location>
        <begin position="410"/>
        <end position="434"/>
    </location>
</feature>
<feature type="transmembrane region" description="Helical" evidence="1">
    <location>
        <begin position="177"/>
        <end position="196"/>
    </location>
</feature>
<feature type="transmembrane region" description="Helical" evidence="1">
    <location>
        <begin position="51"/>
        <end position="77"/>
    </location>
</feature>
<evidence type="ECO:0000256" key="1">
    <source>
        <dbReference type="SAM" id="Phobius"/>
    </source>
</evidence>
<dbReference type="Pfam" id="PF12730">
    <property type="entry name" value="ABC2_membrane_4"/>
    <property type="match status" value="1"/>
</dbReference>
<keyword evidence="1" id="KW-0812">Transmembrane</keyword>
<feature type="transmembrane region" description="Helical" evidence="1">
    <location>
        <begin position="526"/>
        <end position="547"/>
    </location>
</feature>
<dbReference type="SUPFAM" id="SSF55486">
    <property type="entry name" value="Metalloproteases ('zincins'), catalytic domain"/>
    <property type="match status" value="1"/>
</dbReference>
<dbReference type="EMBL" id="QRDV01000008">
    <property type="protein sequence ID" value="RED42791.1"/>
    <property type="molecule type" value="Genomic_DNA"/>
</dbReference>
<name>A0A3D9H0W2_9FLAO</name>
<dbReference type="GO" id="GO:0008270">
    <property type="term" value="F:zinc ion binding"/>
    <property type="evidence" value="ECO:0007669"/>
    <property type="project" value="InterPro"/>
</dbReference>
<accession>A0A3D9H0W2</accession>
<keyword evidence="1" id="KW-0472">Membrane</keyword>
<dbReference type="GO" id="GO:0008237">
    <property type="term" value="F:metallopeptidase activity"/>
    <property type="evidence" value="ECO:0007669"/>
    <property type="project" value="InterPro"/>
</dbReference>
<dbReference type="InterPro" id="IPR027268">
    <property type="entry name" value="Peptidase_M4/M1_CTD_sf"/>
</dbReference>
<dbReference type="Gene3D" id="1.10.390.10">
    <property type="entry name" value="Neutral Protease Domain 2"/>
    <property type="match status" value="1"/>
</dbReference>
<feature type="transmembrane region" description="Helical" evidence="1">
    <location>
        <begin position="152"/>
        <end position="170"/>
    </location>
</feature>
<dbReference type="Pfam" id="PF01433">
    <property type="entry name" value="Peptidase_M1"/>
    <property type="match status" value="1"/>
</dbReference>
<comment type="caution">
    <text evidence="3">The sequence shown here is derived from an EMBL/GenBank/DDBJ whole genome shotgun (WGS) entry which is preliminary data.</text>
</comment>
<gene>
    <name evidence="3" type="ORF">DFQ10_108198</name>
</gene>
<feature type="transmembrane region" description="Helical" evidence="1">
    <location>
        <begin position="241"/>
        <end position="260"/>
    </location>
</feature>
<dbReference type="InterPro" id="IPR014782">
    <property type="entry name" value="Peptidase_M1_dom"/>
</dbReference>
<dbReference type="OrthoDB" id="100605at2"/>
<dbReference type="Proteomes" id="UP000256980">
    <property type="component" value="Unassembled WGS sequence"/>
</dbReference>
<keyword evidence="4" id="KW-1185">Reference proteome</keyword>
<keyword evidence="1" id="KW-1133">Transmembrane helix</keyword>
<evidence type="ECO:0000313" key="3">
    <source>
        <dbReference type="EMBL" id="RED42791.1"/>
    </source>
</evidence>
<evidence type="ECO:0000313" key="4">
    <source>
        <dbReference type="Proteomes" id="UP000256980"/>
    </source>
</evidence>
<feature type="transmembrane region" description="Helical" evidence="1">
    <location>
        <begin position="478"/>
        <end position="495"/>
    </location>
</feature>
<feature type="transmembrane region" description="Helical" evidence="1">
    <location>
        <begin position="365"/>
        <end position="383"/>
    </location>
</feature>
<feature type="transmembrane region" description="Helical" evidence="1">
    <location>
        <begin position="20"/>
        <end position="39"/>
    </location>
</feature>
<feature type="transmembrane region" description="Helical" evidence="1">
    <location>
        <begin position="109"/>
        <end position="132"/>
    </location>
</feature>
<feature type="transmembrane region" description="Helical" evidence="1">
    <location>
        <begin position="568"/>
        <end position="590"/>
    </location>
</feature>
<dbReference type="AlphaFoldDB" id="A0A3D9H0W2"/>
<protein>
    <submittedName>
        <fullName evidence="3">Peptidase M1-like protein</fullName>
    </submittedName>
</protein>
<evidence type="ECO:0000259" key="2">
    <source>
        <dbReference type="Pfam" id="PF01433"/>
    </source>
</evidence>